<dbReference type="InterPro" id="IPR003428">
    <property type="entry name" value="MAM33"/>
</dbReference>
<gene>
    <name evidence="1" type="ORF">ZIOFF_055587</name>
</gene>
<name>A0A8J5FGP6_ZINOF</name>
<reference evidence="1 2" key="1">
    <citation type="submission" date="2020-08" db="EMBL/GenBank/DDBJ databases">
        <title>Plant Genome Project.</title>
        <authorList>
            <person name="Zhang R.-G."/>
        </authorList>
    </citation>
    <scope>NUCLEOTIDE SEQUENCE [LARGE SCALE GENOMIC DNA]</scope>
    <source>
        <tissue evidence="1">Rhizome</tissue>
    </source>
</reference>
<dbReference type="AlphaFoldDB" id="A0A8J5FGP6"/>
<dbReference type="EMBL" id="JACMSC010000015">
    <property type="protein sequence ID" value="KAG6487006.1"/>
    <property type="molecule type" value="Genomic_DNA"/>
</dbReference>
<dbReference type="Gene3D" id="3.40.50.2300">
    <property type="match status" value="1"/>
</dbReference>
<sequence length="119" mass="13237">MPALPPLYPHLLAKLTFVISKGKGLSLEFSYAAYPDEVTIDSMSVRENKESDDEMLAYEGPDFRVNNWTCINFAKNVQDNLARGFCHELAQICQISGMVGGRDTVLVDALSRRIPLVSD</sequence>
<keyword evidence="2" id="KW-1185">Reference proteome</keyword>
<evidence type="ECO:0000313" key="2">
    <source>
        <dbReference type="Proteomes" id="UP000734854"/>
    </source>
</evidence>
<dbReference type="SUPFAM" id="SSF54529">
    <property type="entry name" value="Mitochondrial glycoprotein MAM33-like"/>
    <property type="match status" value="1"/>
</dbReference>
<protein>
    <submittedName>
        <fullName evidence="1">Uncharacterized protein</fullName>
    </submittedName>
</protein>
<organism evidence="1 2">
    <name type="scientific">Zingiber officinale</name>
    <name type="common">Ginger</name>
    <name type="synonym">Amomum zingiber</name>
    <dbReference type="NCBI Taxonomy" id="94328"/>
    <lineage>
        <taxon>Eukaryota</taxon>
        <taxon>Viridiplantae</taxon>
        <taxon>Streptophyta</taxon>
        <taxon>Embryophyta</taxon>
        <taxon>Tracheophyta</taxon>
        <taxon>Spermatophyta</taxon>
        <taxon>Magnoliopsida</taxon>
        <taxon>Liliopsida</taxon>
        <taxon>Zingiberales</taxon>
        <taxon>Zingiberaceae</taxon>
        <taxon>Zingiber</taxon>
    </lineage>
</organism>
<dbReference type="GO" id="GO:0005759">
    <property type="term" value="C:mitochondrial matrix"/>
    <property type="evidence" value="ECO:0007669"/>
    <property type="project" value="InterPro"/>
</dbReference>
<comment type="caution">
    <text evidence="1">The sequence shown here is derived from an EMBL/GenBank/DDBJ whole genome shotgun (WGS) entry which is preliminary data.</text>
</comment>
<dbReference type="InterPro" id="IPR036561">
    <property type="entry name" value="MAM33_sf"/>
</dbReference>
<evidence type="ECO:0000313" key="1">
    <source>
        <dbReference type="EMBL" id="KAG6487006.1"/>
    </source>
</evidence>
<dbReference type="Proteomes" id="UP000734854">
    <property type="component" value="Unassembled WGS sequence"/>
</dbReference>
<proteinExistence type="predicted"/>
<accession>A0A8J5FGP6</accession>
<dbReference type="Pfam" id="PF02330">
    <property type="entry name" value="MAM33"/>
    <property type="match status" value="1"/>
</dbReference>